<dbReference type="EMBL" id="QFQD01000006">
    <property type="protein sequence ID" value="PZQ84906.1"/>
    <property type="molecule type" value="Genomic_DNA"/>
</dbReference>
<dbReference type="Gene3D" id="1.10.10.10">
    <property type="entry name" value="Winged helix-like DNA-binding domain superfamily/Winged helix DNA-binding domain"/>
    <property type="match status" value="1"/>
</dbReference>
<reference evidence="6 7" key="1">
    <citation type="submission" date="2017-08" db="EMBL/GenBank/DDBJ databases">
        <title>Infants hospitalized years apart are colonized by the same room-sourced microbial strains.</title>
        <authorList>
            <person name="Brooks B."/>
            <person name="Olm M.R."/>
            <person name="Firek B.A."/>
            <person name="Baker R."/>
            <person name="Thomas B.C."/>
            <person name="Morowitz M.J."/>
            <person name="Banfield J.F."/>
        </authorList>
    </citation>
    <scope>NUCLEOTIDE SEQUENCE [LARGE SCALE GENOMIC DNA]</scope>
    <source>
        <strain evidence="6">S2_005_001_R2_27</strain>
    </source>
</reference>
<dbReference type="Proteomes" id="UP000248887">
    <property type="component" value="Unassembled WGS sequence"/>
</dbReference>
<comment type="caution">
    <text evidence="6">The sequence shown here is derived from an EMBL/GenBank/DDBJ whole genome shotgun (WGS) entry which is preliminary data.</text>
</comment>
<accession>A0A2W5R5J5</accession>
<evidence type="ECO:0000256" key="4">
    <source>
        <dbReference type="ARBA" id="ARBA00023163"/>
    </source>
</evidence>
<keyword evidence="3" id="KW-0238">DNA-binding</keyword>
<feature type="domain" description="HTH lysR-type" evidence="5">
    <location>
        <begin position="1"/>
        <end position="58"/>
    </location>
</feature>
<keyword evidence="2" id="KW-0805">Transcription regulation</keyword>
<name>A0A2W5R5J5_ANCNO</name>
<dbReference type="FunFam" id="1.10.10.10:FF:000001">
    <property type="entry name" value="LysR family transcriptional regulator"/>
    <property type="match status" value="1"/>
</dbReference>
<dbReference type="InterPro" id="IPR036390">
    <property type="entry name" value="WH_DNA-bd_sf"/>
</dbReference>
<evidence type="ECO:0000313" key="7">
    <source>
        <dbReference type="Proteomes" id="UP000248887"/>
    </source>
</evidence>
<evidence type="ECO:0000256" key="1">
    <source>
        <dbReference type="ARBA" id="ARBA00009437"/>
    </source>
</evidence>
<dbReference type="PANTHER" id="PTHR30346">
    <property type="entry name" value="TRANSCRIPTIONAL DUAL REGULATOR HCAR-RELATED"/>
    <property type="match status" value="1"/>
</dbReference>
<dbReference type="InterPro" id="IPR036388">
    <property type="entry name" value="WH-like_DNA-bd_sf"/>
</dbReference>
<dbReference type="GO" id="GO:0003677">
    <property type="term" value="F:DNA binding"/>
    <property type="evidence" value="ECO:0007669"/>
    <property type="project" value="UniProtKB-KW"/>
</dbReference>
<dbReference type="SUPFAM" id="SSF46785">
    <property type="entry name" value="Winged helix' DNA-binding domain"/>
    <property type="match status" value="1"/>
</dbReference>
<evidence type="ECO:0000256" key="3">
    <source>
        <dbReference type="ARBA" id="ARBA00023125"/>
    </source>
</evidence>
<dbReference type="SUPFAM" id="SSF53850">
    <property type="entry name" value="Periplasmic binding protein-like II"/>
    <property type="match status" value="1"/>
</dbReference>
<gene>
    <name evidence="6" type="ORF">DI549_03230</name>
</gene>
<organism evidence="6 7">
    <name type="scientific">Ancylobacter novellus</name>
    <name type="common">Thiobacillus novellus</name>
    <dbReference type="NCBI Taxonomy" id="921"/>
    <lineage>
        <taxon>Bacteria</taxon>
        <taxon>Pseudomonadati</taxon>
        <taxon>Pseudomonadota</taxon>
        <taxon>Alphaproteobacteria</taxon>
        <taxon>Hyphomicrobiales</taxon>
        <taxon>Xanthobacteraceae</taxon>
        <taxon>Ancylobacter</taxon>
    </lineage>
</organism>
<evidence type="ECO:0000313" key="6">
    <source>
        <dbReference type="EMBL" id="PZQ84906.1"/>
    </source>
</evidence>
<dbReference type="Gene3D" id="3.40.190.10">
    <property type="entry name" value="Periplasmic binding protein-like II"/>
    <property type="match status" value="2"/>
</dbReference>
<sequence>MELRHLRYFIALAEELHFARAAQRLNIAPPTLTVQIQEIERTLAARLFARTRRSVALTPAGEVFLVEARAVLERFARAESTGRRAGRGEIGRIALGYVGSAAYAGVLQDQTRRFRAGFPAVEITAREWPMDALPGLVAEGQVDIGFVRLPMALPRGLRTHVLLRDYFCLAHPAGHPAGDVAAGEGAVAPQALAGEAFIMPEQGAGTYEVARRGGFTPRIVSAPGNLLAVLTQVSLGMGVAVVPGVVRQVVGLTNVAFARLAGATIGSEVAALFRASESGPMARNFIRQVVETPEAMRAFTPGEAGSMLAGGAADPR</sequence>
<dbReference type="GO" id="GO:0032993">
    <property type="term" value="C:protein-DNA complex"/>
    <property type="evidence" value="ECO:0007669"/>
    <property type="project" value="TreeGrafter"/>
</dbReference>
<dbReference type="Pfam" id="PF03466">
    <property type="entry name" value="LysR_substrate"/>
    <property type="match status" value="1"/>
</dbReference>
<dbReference type="AlphaFoldDB" id="A0A2W5R5J5"/>
<dbReference type="CDD" id="cd08414">
    <property type="entry name" value="PBP2_LTTR_aromatics_like"/>
    <property type="match status" value="1"/>
</dbReference>
<dbReference type="PANTHER" id="PTHR30346:SF17">
    <property type="entry name" value="LYSR FAMILY TRANSCRIPTIONAL REGULATOR"/>
    <property type="match status" value="1"/>
</dbReference>
<dbReference type="GO" id="GO:0003700">
    <property type="term" value="F:DNA-binding transcription factor activity"/>
    <property type="evidence" value="ECO:0007669"/>
    <property type="project" value="InterPro"/>
</dbReference>
<evidence type="ECO:0000259" key="5">
    <source>
        <dbReference type="PROSITE" id="PS50931"/>
    </source>
</evidence>
<evidence type="ECO:0000256" key="2">
    <source>
        <dbReference type="ARBA" id="ARBA00023015"/>
    </source>
</evidence>
<proteinExistence type="inferred from homology"/>
<dbReference type="InterPro" id="IPR005119">
    <property type="entry name" value="LysR_subst-bd"/>
</dbReference>
<comment type="similarity">
    <text evidence="1">Belongs to the LysR transcriptional regulatory family.</text>
</comment>
<dbReference type="InterPro" id="IPR000847">
    <property type="entry name" value="LysR_HTH_N"/>
</dbReference>
<dbReference type="Pfam" id="PF00126">
    <property type="entry name" value="HTH_1"/>
    <property type="match status" value="1"/>
</dbReference>
<dbReference type="PROSITE" id="PS50931">
    <property type="entry name" value="HTH_LYSR"/>
    <property type="match status" value="1"/>
</dbReference>
<keyword evidence="4" id="KW-0804">Transcription</keyword>
<protein>
    <submittedName>
        <fullName evidence="6">LysR family transcriptional regulator</fullName>
    </submittedName>
</protein>